<keyword evidence="1" id="KW-0472">Membrane</keyword>
<feature type="transmembrane region" description="Helical" evidence="1">
    <location>
        <begin position="20"/>
        <end position="41"/>
    </location>
</feature>
<keyword evidence="3" id="KW-1185">Reference proteome</keyword>
<evidence type="ECO:0000313" key="2">
    <source>
        <dbReference type="EMBL" id="KAE8369293.1"/>
    </source>
</evidence>
<dbReference type="AlphaFoldDB" id="A0A5N7AHY9"/>
<dbReference type="GeneID" id="43654215"/>
<name>A0A5N7AHY9_9EURO</name>
<dbReference type="EMBL" id="ML737575">
    <property type="protein sequence ID" value="KAE8369293.1"/>
    <property type="molecule type" value="Genomic_DNA"/>
</dbReference>
<reference evidence="2 3" key="1">
    <citation type="submission" date="2019-04" db="EMBL/GenBank/DDBJ databases">
        <title>Friends and foes A comparative genomics studyof 23 Aspergillus species from section Flavi.</title>
        <authorList>
            <consortium name="DOE Joint Genome Institute"/>
            <person name="Kjaerbolling I."/>
            <person name="Vesth T."/>
            <person name="Frisvad J.C."/>
            <person name="Nybo J.L."/>
            <person name="Theobald S."/>
            <person name="Kildgaard S."/>
            <person name="Isbrandt T."/>
            <person name="Kuo A."/>
            <person name="Sato A."/>
            <person name="Lyhne E.K."/>
            <person name="Kogle M.E."/>
            <person name="Wiebenga A."/>
            <person name="Kun R.S."/>
            <person name="Lubbers R.J."/>
            <person name="Makela M.R."/>
            <person name="Barry K."/>
            <person name="Chovatia M."/>
            <person name="Clum A."/>
            <person name="Daum C."/>
            <person name="Haridas S."/>
            <person name="He G."/>
            <person name="LaButti K."/>
            <person name="Lipzen A."/>
            <person name="Mondo S."/>
            <person name="Riley R."/>
            <person name="Salamov A."/>
            <person name="Simmons B.A."/>
            <person name="Magnuson J.K."/>
            <person name="Henrissat B."/>
            <person name="Mortensen U.H."/>
            <person name="Larsen T.O."/>
            <person name="Devries R.P."/>
            <person name="Grigoriev I.V."/>
            <person name="Machida M."/>
            <person name="Baker S.E."/>
            <person name="Andersen M.R."/>
        </authorList>
    </citation>
    <scope>NUCLEOTIDE SEQUENCE [LARGE SCALE GENOMIC DNA]</scope>
    <source>
        <strain evidence="2 3">CBS 763.97</strain>
    </source>
</reference>
<accession>A0A5N7AHY9</accession>
<sequence>MRDPPAPSILSSVCDKVGPFRAFLSVPTWVVYFLVHGLLFFRQKLIPQVLSECRVRNVQSTSIRITYGWPLSCQTRLMLRFIRNDSYIALVLRTFTILSMEEPFM</sequence>
<protein>
    <submittedName>
        <fullName evidence="2">Uncharacterized protein</fullName>
    </submittedName>
</protein>
<dbReference type="RefSeq" id="XP_031932374.1">
    <property type="nucleotide sequence ID" value="XM_032069769.1"/>
</dbReference>
<organism evidence="2 3">
    <name type="scientific">Aspergillus caelatus</name>
    <dbReference type="NCBI Taxonomy" id="61420"/>
    <lineage>
        <taxon>Eukaryota</taxon>
        <taxon>Fungi</taxon>
        <taxon>Dikarya</taxon>
        <taxon>Ascomycota</taxon>
        <taxon>Pezizomycotina</taxon>
        <taxon>Eurotiomycetes</taxon>
        <taxon>Eurotiomycetidae</taxon>
        <taxon>Eurotiales</taxon>
        <taxon>Aspergillaceae</taxon>
        <taxon>Aspergillus</taxon>
        <taxon>Aspergillus subgen. Circumdati</taxon>
    </lineage>
</organism>
<dbReference type="Proteomes" id="UP000326268">
    <property type="component" value="Unassembled WGS sequence"/>
</dbReference>
<gene>
    <name evidence="2" type="ORF">BDV27DRAFT_14103</name>
</gene>
<proteinExistence type="predicted"/>
<keyword evidence="1" id="KW-0812">Transmembrane</keyword>
<keyword evidence="1" id="KW-1133">Transmembrane helix</keyword>
<evidence type="ECO:0000313" key="3">
    <source>
        <dbReference type="Proteomes" id="UP000326268"/>
    </source>
</evidence>
<evidence type="ECO:0000256" key="1">
    <source>
        <dbReference type="SAM" id="Phobius"/>
    </source>
</evidence>